<sequence>MATMGGIKTEEAFAKNWAQLVELPAVTRPKPLVWTPERVAHWKKTGEKPGPVMVWTPEQTGQFLDSVKGDRLYSLW</sequence>
<evidence type="ECO:0000313" key="1">
    <source>
        <dbReference type="EMBL" id="MDU8991191.1"/>
    </source>
</evidence>
<organism evidence="1 2">
    <name type="scientific">Streptomyces mirabilis</name>
    <dbReference type="NCBI Taxonomy" id="68239"/>
    <lineage>
        <taxon>Bacteria</taxon>
        <taxon>Bacillati</taxon>
        <taxon>Actinomycetota</taxon>
        <taxon>Actinomycetes</taxon>
        <taxon>Kitasatosporales</taxon>
        <taxon>Streptomycetaceae</taxon>
        <taxon>Streptomyces</taxon>
    </lineage>
</organism>
<reference evidence="1 2" key="1">
    <citation type="submission" date="2023-02" db="EMBL/GenBank/DDBJ databases">
        <authorList>
            <person name="Maleckis M."/>
        </authorList>
    </citation>
    <scope>NUCLEOTIDE SEQUENCE [LARGE SCALE GENOMIC DNA]</scope>
    <source>
        <strain evidence="1 2">P8-A2</strain>
    </source>
</reference>
<comment type="caution">
    <text evidence="1">The sequence shown here is derived from an EMBL/GenBank/DDBJ whole genome shotgun (WGS) entry which is preliminary data.</text>
</comment>
<protein>
    <recommendedName>
        <fullName evidence="3">Integrase</fullName>
    </recommendedName>
</protein>
<name>A0ABU3UBE6_9ACTN</name>
<evidence type="ECO:0008006" key="3">
    <source>
        <dbReference type="Google" id="ProtNLM"/>
    </source>
</evidence>
<dbReference type="RefSeq" id="WP_143610728.1">
    <property type="nucleotide sequence ID" value="NZ_CP107955.1"/>
</dbReference>
<proteinExistence type="predicted"/>
<accession>A0ABU3UBE6</accession>
<dbReference type="Proteomes" id="UP001257627">
    <property type="component" value="Unassembled WGS sequence"/>
</dbReference>
<dbReference type="EMBL" id="JARAKF010000001">
    <property type="protein sequence ID" value="MDU8991191.1"/>
    <property type="molecule type" value="Genomic_DNA"/>
</dbReference>
<evidence type="ECO:0000313" key="2">
    <source>
        <dbReference type="Proteomes" id="UP001257627"/>
    </source>
</evidence>
<gene>
    <name evidence="1" type="ORF">PU648_01955</name>
</gene>
<keyword evidence="2" id="KW-1185">Reference proteome</keyword>